<protein>
    <recommendedName>
        <fullName evidence="5">Secreted protein</fullName>
    </recommendedName>
</protein>
<evidence type="ECO:0000313" key="3">
    <source>
        <dbReference type="EMBL" id="KAJ3594477.1"/>
    </source>
</evidence>
<evidence type="ECO:0000256" key="1">
    <source>
        <dbReference type="SAM" id="MobiDB-lite"/>
    </source>
</evidence>
<evidence type="ECO:0008006" key="5">
    <source>
        <dbReference type="Google" id="ProtNLM"/>
    </source>
</evidence>
<dbReference type="AlphaFoldDB" id="A0A9Q0IBL4"/>
<reference evidence="3" key="1">
    <citation type="submission" date="2022-07" db="EMBL/GenBank/DDBJ databases">
        <title>Chromosome-level genome of Muraenolepis orangiensis.</title>
        <authorList>
            <person name="Kim J."/>
        </authorList>
    </citation>
    <scope>NUCLEOTIDE SEQUENCE</scope>
    <source>
        <strain evidence="3">KU_S4_2022</strain>
        <tissue evidence="3">Muscle</tissue>
    </source>
</reference>
<feature type="chain" id="PRO_5040196015" description="Secreted protein" evidence="2">
    <location>
        <begin position="26"/>
        <end position="100"/>
    </location>
</feature>
<feature type="region of interest" description="Disordered" evidence="1">
    <location>
        <begin position="24"/>
        <end position="55"/>
    </location>
</feature>
<evidence type="ECO:0000313" key="4">
    <source>
        <dbReference type="Proteomes" id="UP001148018"/>
    </source>
</evidence>
<proteinExistence type="predicted"/>
<keyword evidence="2" id="KW-0732">Signal</keyword>
<feature type="region of interest" description="Disordered" evidence="1">
    <location>
        <begin position="71"/>
        <end position="100"/>
    </location>
</feature>
<comment type="caution">
    <text evidence="3">The sequence shown here is derived from an EMBL/GenBank/DDBJ whole genome shotgun (WGS) entry which is preliminary data.</text>
</comment>
<feature type="compositionally biased region" description="Basic and acidic residues" evidence="1">
    <location>
        <begin position="27"/>
        <end position="38"/>
    </location>
</feature>
<keyword evidence="4" id="KW-1185">Reference proteome</keyword>
<accession>A0A9Q0IBL4</accession>
<dbReference type="Proteomes" id="UP001148018">
    <property type="component" value="Unassembled WGS sequence"/>
</dbReference>
<name>A0A9Q0IBL4_9TELE</name>
<gene>
    <name evidence="3" type="ORF">NHX12_003784</name>
</gene>
<dbReference type="EMBL" id="JANIIK010000111">
    <property type="protein sequence ID" value="KAJ3594477.1"/>
    <property type="molecule type" value="Genomic_DNA"/>
</dbReference>
<evidence type="ECO:0000256" key="2">
    <source>
        <dbReference type="SAM" id="SignalP"/>
    </source>
</evidence>
<sequence length="100" mass="10792">MTARRTKTLGQLVLLALALELSAQGEPEGRQRGEERGGCSDCLSGSNTRHKKGGHCVADDDGIWQRVSERRGLPAISERQDMSYTGPMSLAHGLGPTRCN</sequence>
<feature type="signal peptide" evidence="2">
    <location>
        <begin position="1"/>
        <end position="25"/>
    </location>
</feature>
<organism evidence="3 4">
    <name type="scientific">Muraenolepis orangiensis</name>
    <name type="common">Patagonian moray cod</name>
    <dbReference type="NCBI Taxonomy" id="630683"/>
    <lineage>
        <taxon>Eukaryota</taxon>
        <taxon>Metazoa</taxon>
        <taxon>Chordata</taxon>
        <taxon>Craniata</taxon>
        <taxon>Vertebrata</taxon>
        <taxon>Euteleostomi</taxon>
        <taxon>Actinopterygii</taxon>
        <taxon>Neopterygii</taxon>
        <taxon>Teleostei</taxon>
        <taxon>Neoteleostei</taxon>
        <taxon>Acanthomorphata</taxon>
        <taxon>Zeiogadaria</taxon>
        <taxon>Gadariae</taxon>
        <taxon>Gadiformes</taxon>
        <taxon>Muraenolepidoidei</taxon>
        <taxon>Muraenolepididae</taxon>
        <taxon>Muraenolepis</taxon>
    </lineage>
</organism>